<reference evidence="2 3" key="1">
    <citation type="submission" date="2018-09" db="EMBL/GenBank/DDBJ databases">
        <authorList>
            <person name="Peiro R."/>
            <person name="Begona"/>
            <person name="Cbmso G."/>
            <person name="Lopez M."/>
            <person name="Gonzalez S."/>
        </authorList>
    </citation>
    <scope>NUCLEOTIDE SEQUENCE [LARGE SCALE GENOMIC DNA]</scope>
</reference>
<feature type="compositionally biased region" description="Basic residues" evidence="1">
    <location>
        <begin position="1"/>
        <end position="17"/>
    </location>
</feature>
<evidence type="ECO:0000256" key="1">
    <source>
        <dbReference type="SAM" id="MobiDB-lite"/>
    </source>
</evidence>
<dbReference type="AlphaFoldDB" id="A0A3P3Z9R1"/>
<organism evidence="2 3">
    <name type="scientific">Leishmania braziliensis MHOM/BR/75/M2904</name>
    <dbReference type="NCBI Taxonomy" id="420245"/>
    <lineage>
        <taxon>Eukaryota</taxon>
        <taxon>Discoba</taxon>
        <taxon>Euglenozoa</taxon>
        <taxon>Kinetoplastea</taxon>
        <taxon>Metakinetoplastina</taxon>
        <taxon>Trypanosomatida</taxon>
        <taxon>Trypanosomatidae</taxon>
        <taxon>Leishmaniinae</taxon>
        <taxon>Leishmania</taxon>
        <taxon>Leishmania braziliensis species complex</taxon>
    </lineage>
</organism>
<dbReference type="Proteomes" id="UP000319462">
    <property type="component" value="Chromosome 27"/>
</dbReference>
<feature type="region of interest" description="Disordered" evidence="1">
    <location>
        <begin position="1"/>
        <end position="22"/>
    </location>
</feature>
<accession>A0A3P3Z9R1</accession>
<proteinExistence type="predicted"/>
<name>A0A3P3Z9R1_LEIBR</name>
<sequence length="129" mass="14899">MHTHTPTHPHPHTHTRTQTHGERRFLHRDRCLDGTPGLPTVELVLTLFFMWPSPLFLVESVVVATWCYFSLPLLLSPVSLSVPLSLIPENHLFQTSVEHLLTDTLHYHTTTHPLHHHKYAACLPEVRDR</sequence>
<evidence type="ECO:0000313" key="2">
    <source>
        <dbReference type="EMBL" id="SYZ66937.1"/>
    </source>
</evidence>
<evidence type="ECO:0000313" key="3">
    <source>
        <dbReference type="Proteomes" id="UP000319462"/>
    </source>
</evidence>
<protein>
    <submittedName>
        <fullName evidence="2">Hypothetical_protein</fullName>
    </submittedName>
</protein>
<gene>
    <name evidence="2" type="ORF">LBRM2904_27.0050</name>
</gene>
<dbReference type="EMBL" id="LS997626">
    <property type="protein sequence ID" value="SYZ66937.1"/>
    <property type="molecule type" value="Genomic_DNA"/>
</dbReference>